<evidence type="ECO:0000313" key="8">
    <source>
        <dbReference type="Proteomes" id="UP000242793"/>
    </source>
</evidence>
<dbReference type="InterPro" id="IPR036373">
    <property type="entry name" value="Ribosomal_bL17_sf"/>
</dbReference>
<dbReference type="NCBIfam" id="TIGR00059">
    <property type="entry name" value="L17"/>
    <property type="match status" value="1"/>
</dbReference>
<dbReference type="PANTHER" id="PTHR14413">
    <property type="entry name" value="RIBOSOMAL PROTEIN L17"/>
    <property type="match status" value="1"/>
</dbReference>
<dbReference type="PANTHER" id="PTHR14413:SF16">
    <property type="entry name" value="LARGE RIBOSOMAL SUBUNIT PROTEIN BL17M"/>
    <property type="match status" value="1"/>
</dbReference>
<evidence type="ECO:0000256" key="1">
    <source>
        <dbReference type="ARBA" id="ARBA00008777"/>
    </source>
</evidence>
<accession>A0A1V0HK76</accession>
<proteinExistence type="inferred from homology"/>
<dbReference type="Pfam" id="PF01196">
    <property type="entry name" value="Ribosomal_L17"/>
    <property type="match status" value="1"/>
</dbReference>
<dbReference type="FunFam" id="3.90.1030.10:FF:000001">
    <property type="entry name" value="50S ribosomal protein L17"/>
    <property type="match status" value="1"/>
</dbReference>
<dbReference type="GO" id="GO:0003735">
    <property type="term" value="F:structural constituent of ribosome"/>
    <property type="evidence" value="ECO:0007669"/>
    <property type="project" value="InterPro"/>
</dbReference>
<name>A0A1V0HK76_9ENTR</name>
<dbReference type="Gene3D" id="3.90.1030.10">
    <property type="entry name" value="Ribosomal protein L17"/>
    <property type="match status" value="1"/>
</dbReference>
<evidence type="ECO:0000256" key="4">
    <source>
        <dbReference type="HAMAP-Rule" id="MF_01368"/>
    </source>
</evidence>
<dbReference type="HAMAP" id="MF_01368">
    <property type="entry name" value="Ribosomal_bL17"/>
    <property type="match status" value="1"/>
</dbReference>
<evidence type="ECO:0000256" key="5">
    <source>
        <dbReference type="RuleBase" id="RU000660"/>
    </source>
</evidence>
<dbReference type="SUPFAM" id="SSF64263">
    <property type="entry name" value="Prokaryotic ribosomal protein L17"/>
    <property type="match status" value="1"/>
</dbReference>
<dbReference type="RefSeq" id="WP_080626486.1">
    <property type="nucleotide sequence ID" value="NZ_CP012839.1"/>
</dbReference>
<dbReference type="STRING" id="428411.AOQ87_00770"/>
<comment type="subunit">
    <text evidence="4">Part of the 50S ribosomal subunit. Contacts protein L32.</text>
</comment>
<feature type="region of interest" description="Disordered" evidence="6">
    <location>
        <begin position="1"/>
        <end position="21"/>
    </location>
</feature>
<sequence length="120" mass="14190">MRHRKAGKRLNRDSSHRKSMMRNMSVSLIRHEIIKTTLEKAKTLRRFVEPIINSSKEKSSSNYRYAIKMLKNKKVVLKLFERISEMIGKRNGGYTRIIKCGYRKGDNANMAYIEIIDRKK</sequence>
<evidence type="ECO:0000256" key="2">
    <source>
        <dbReference type="ARBA" id="ARBA00022980"/>
    </source>
</evidence>
<keyword evidence="2 4" id="KW-0689">Ribosomal protein</keyword>
<dbReference type="AlphaFoldDB" id="A0A1V0HK76"/>
<dbReference type="GO" id="GO:0006412">
    <property type="term" value="P:translation"/>
    <property type="evidence" value="ECO:0007669"/>
    <property type="project" value="UniProtKB-UniRule"/>
</dbReference>
<evidence type="ECO:0000313" key="7">
    <source>
        <dbReference type="EMBL" id="ARC53230.1"/>
    </source>
</evidence>
<evidence type="ECO:0000256" key="3">
    <source>
        <dbReference type="ARBA" id="ARBA00023274"/>
    </source>
</evidence>
<reference evidence="7 8" key="1">
    <citation type="submission" date="2015-10" db="EMBL/GenBank/DDBJ databases">
        <title>Survey of human and primate louse endosymbionts.</title>
        <authorList>
            <person name="Boyd B.M."/>
        </authorList>
    </citation>
    <scope>NUCLEOTIDE SEQUENCE [LARGE SCALE GENOMIC DNA]</scope>
    <source>
        <strain evidence="7 8">PTSK</strain>
    </source>
</reference>
<comment type="similarity">
    <text evidence="1 4 5">Belongs to the bacterial ribosomal protein bL17 family.</text>
</comment>
<organism evidence="7 8">
    <name type="scientific">Candidatus Riesia pediculischaeffi</name>
    <dbReference type="NCBI Taxonomy" id="428411"/>
    <lineage>
        <taxon>Bacteria</taxon>
        <taxon>Pseudomonadati</taxon>
        <taxon>Pseudomonadota</taxon>
        <taxon>Gammaproteobacteria</taxon>
        <taxon>Enterobacterales</taxon>
        <taxon>Enterobacteriaceae</taxon>
        <taxon>Candidatus Riesia</taxon>
    </lineage>
</organism>
<dbReference type="GO" id="GO:0022625">
    <property type="term" value="C:cytosolic large ribosomal subunit"/>
    <property type="evidence" value="ECO:0007669"/>
    <property type="project" value="TreeGrafter"/>
</dbReference>
<keyword evidence="3 4" id="KW-0687">Ribonucleoprotein</keyword>
<evidence type="ECO:0000256" key="6">
    <source>
        <dbReference type="SAM" id="MobiDB-lite"/>
    </source>
</evidence>
<dbReference type="InterPro" id="IPR000456">
    <property type="entry name" value="Ribosomal_bL17"/>
</dbReference>
<gene>
    <name evidence="4" type="primary">rplQ</name>
    <name evidence="7" type="ORF">AOQ87_00770</name>
</gene>
<protein>
    <recommendedName>
        <fullName evidence="4">Large ribosomal subunit protein bL17</fullName>
    </recommendedName>
</protein>
<dbReference type="Proteomes" id="UP000242793">
    <property type="component" value="Chromosome"/>
</dbReference>
<keyword evidence="8" id="KW-1185">Reference proteome</keyword>
<dbReference type="KEGG" id="rped:AOQ87_00770"/>
<dbReference type="EMBL" id="CP012839">
    <property type="protein sequence ID" value="ARC53230.1"/>
    <property type="molecule type" value="Genomic_DNA"/>
</dbReference>